<evidence type="ECO:0000313" key="4">
    <source>
        <dbReference type="Proteomes" id="UP000011599"/>
    </source>
</evidence>
<evidence type="ECO:0000256" key="2">
    <source>
        <dbReference type="SAM" id="Phobius"/>
    </source>
</evidence>
<organism evidence="3 4">
    <name type="scientific">Natronorubrum tibetense GA33</name>
    <dbReference type="NCBI Taxonomy" id="1114856"/>
    <lineage>
        <taxon>Archaea</taxon>
        <taxon>Methanobacteriati</taxon>
        <taxon>Methanobacteriota</taxon>
        <taxon>Stenosarchaea group</taxon>
        <taxon>Halobacteria</taxon>
        <taxon>Halobacteriales</taxon>
        <taxon>Natrialbaceae</taxon>
        <taxon>Natronorubrum</taxon>
    </lineage>
</organism>
<sequence>MSDEALESARDRSVVVQVVRRGSDRVRSAVGGSAFMQVVSGWVSSFRSRDEGESVGGGPLGRARANSRALSVVAGSRVVSSGAAVGSRITQWRGGSRLVGAGTKGTDVLESSFAYRWLTSEPDPEVIVIDLRETRALGPLIRGVDRVGRGLEARSTTSTVVGYVRWFVSAVQARPIQAVSACVLAAVLVSLVLVVSVGLVSEPLLLGQLLVAGLATLGLRSQSSLGELLESRVGQLLVAAFEPPEPPERGEGGSRHDEEEILQE</sequence>
<accession>L9W8I3</accession>
<evidence type="ECO:0000256" key="1">
    <source>
        <dbReference type="SAM" id="MobiDB-lite"/>
    </source>
</evidence>
<feature type="region of interest" description="Disordered" evidence="1">
    <location>
        <begin position="242"/>
        <end position="264"/>
    </location>
</feature>
<reference evidence="3 4" key="1">
    <citation type="journal article" date="2014" name="PLoS Genet.">
        <title>Phylogenetically driven sequencing of extremely halophilic archaea reveals strategies for static and dynamic osmo-response.</title>
        <authorList>
            <person name="Becker E.A."/>
            <person name="Seitzer P.M."/>
            <person name="Tritt A."/>
            <person name="Larsen D."/>
            <person name="Krusor M."/>
            <person name="Yao A.I."/>
            <person name="Wu D."/>
            <person name="Madern D."/>
            <person name="Eisen J.A."/>
            <person name="Darling A.E."/>
            <person name="Facciotti M.T."/>
        </authorList>
    </citation>
    <scope>NUCLEOTIDE SEQUENCE [LARGE SCALE GENOMIC DNA]</scope>
    <source>
        <strain evidence="3 4">GA33</strain>
    </source>
</reference>
<name>L9W8I3_9EURY</name>
<keyword evidence="2" id="KW-0812">Transmembrane</keyword>
<dbReference type="Proteomes" id="UP000011599">
    <property type="component" value="Unassembled WGS sequence"/>
</dbReference>
<feature type="compositionally biased region" description="Basic and acidic residues" evidence="1">
    <location>
        <begin position="246"/>
        <end position="258"/>
    </location>
</feature>
<evidence type="ECO:0000313" key="3">
    <source>
        <dbReference type="EMBL" id="ELY45789.1"/>
    </source>
</evidence>
<protein>
    <submittedName>
        <fullName evidence="3">Uncharacterized protein</fullName>
    </submittedName>
</protein>
<gene>
    <name evidence="3" type="ORF">C496_02567</name>
</gene>
<dbReference type="PATRIC" id="fig|1114856.3.peg.533"/>
<comment type="caution">
    <text evidence="3">The sequence shown here is derived from an EMBL/GenBank/DDBJ whole genome shotgun (WGS) entry which is preliminary data.</text>
</comment>
<keyword evidence="4" id="KW-1185">Reference proteome</keyword>
<dbReference type="AlphaFoldDB" id="L9W8I3"/>
<dbReference type="OrthoDB" id="170787at2157"/>
<feature type="transmembrane region" description="Helical" evidence="2">
    <location>
        <begin position="178"/>
        <end position="200"/>
    </location>
</feature>
<dbReference type="EMBL" id="AOHW01000006">
    <property type="protein sequence ID" value="ELY45789.1"/>
    <property type="molecule type" value="Genomic_DNA"/>
</dbReference>
<keyword evidence="2" id="KW-1133">Transmembrane helix</keyword>
<keyword evidence="2" id="KW-0472">Membrane</keyword>
<proteinExistence type="predicted"/>
<dbReference type="eggNOG" id="arCOG08161">
    <property type="taxonomic scope" value="Archaea"/>
</dbReference>
<dbReference type="RefSeq" id="WP_006088223.1">
    <property type="nucleotide sequence ID" value="NZ_AOHW01000006.1"/>
</dbReference>